<proteinExistence type="predicted"/>
<name>A0A9P3PVC6_LYOSH</name>
<accession>A0A9P3PVC6</accession>
<protein>
    <submittedName>
        <fullName evidence="1">Uncharacterized protein</fullName>
    </submittedName>
</protein>
<evidence type="ECO:0000313" key="2">
    <source>
        <dbReference type="Proteomes" id="UP001063166"/>
    </source>
</evidence>
<dbReference type="EMBL" id="BRPK01000011">
    <property type="protein sequence ID" value="GLB42194.1"/>
    <property type="molecule type" value="Genomic_DNA"/>
</dbReference>
<organism evidence="1 2">
    <name type="scientific">Lyophyllum shimeji</name>
    <name type="common">Hon-shimeji</name>
    <name type="synonym">Tricholoma shimeji</name>
    <dbReference type="NCBI Taxonomy" id="47721"/>
    <lineage>
        <taxon>Eukaryota</taxon>
        <taxon>Fungi</taxon>
        <taxon>Dikarya</taxon>
        <taxon>Basidiomycota</taxon>
        <taxon>Agaricomycotina</taxon>
        <taxon>Agaricomycetes</taxon>
        <taxon>Agaricomycetidae</taxon>
        <taxon>Agaricales</taxon>
        <taxon>Tricholomatineae</taxon>
        <taxon>Lyophyllaceae</taxon>
        <taxon>Lyophyllum</taxon>
    </lineage>
</organism>
<sequence>MGRALKYAVEIGRATRFWSWRCTPCVSQNTTLGVVLPFFGTPVTFAITFSKLTRPAYQGEWRNQAASRILDVGLVNLIAFDLTQ</sequence>
<evidence type="ECO:0000313" key="1">
    <source>
        <dbReference type="EMBL" id="GLB42194.1"/>
    </source>
</evidence>
<dbReference type="AlphaFoldDB" id="A0A9P3PVC6"/>
<reference evidence="1" key="1">
    <citation type="submission" date="2022-07" db="EMBL/GenBank/DDBJ databases">
        <title>The genome of Lyophyllum shimeji provides insight into the initial evolution of ectomycorrhizal fungal genome.</title>
        <authorList>
            <person name="Kobayashi Y."/>
            <person name="Shibata T."/>
            <person name="Hirakawa H."/>
            <person name="Shigenobu S."/>
            <person name="Nishiyama T."/>
            <person name="Yamada A."/>
            <person name="Hasebe M."/>
            <person name="Kawaguchi M."/>
        </authorList>
    </citation>
    <scope>NUCLEOTIDE SEQUENCE</scope>
    <source>
        <strain evidence="1">AT787</strain>
    </source>
</reference>
<keyword evidence="2" id="KW-1185">Reference proteome</keyword>
<comment type="caution">
    <text evidence="1">The sequence shown here is derived from an EMBL/GenBank/DDBJ whole genome shotgun (WGS) entry which is preliminary data.</text>
</comment>
<dbReference type="Proteomes" id="UP001063166">
    <property type="component" value="Unassembled WGS sequence"/>
</dbReference>
<gene>
    <name evidence="1" type="ORF">LshimejAT787_1102090</name>
</gene>